<feature type="compositionally biased region" description="Polar residues" evidence="1">
    <location>
        <begin position="309"/>
        <end position="336"/>
    </location>
</feature>
<sequence length="367" mass="40003">MACEAGGGGQENASSGLGSPKKNRDRIKLLCSYGGKILPRPSDGILKYVGGETRVLAWSRDATFSELMNKLSAVVDGDMVLKYQLIPEDLDALVSVRSDEDVKHMLDEYDRQENQGMSPRLRTFLFPSKPIMIENSSHSLELEQRYIDAINGIVRSSKQQPPSIIGSPHIAGTSSIGNCSSPIASYSPLASFSSACSSPKSGSPEHHFMVVQEANQILQASRFSLPPVMHKVQSSPSLSGNLNLQQYHNLNFAHRHHQGGGGGYHYQQPQSGHYQISRSLSRNSHPHNHSRGGRGSPTPPHMSPRGRSESGSVRSLMGQSRHNSGCSSPRQQNQGPNAGEGNDYCDDPYGYNRVDRAESLPTSPRQC</sequence>
<dbReference type="SMART" id="SM00666">
    <property type="entry name" value="PB1"/>
    <property type="match status" value="1"/>
</dbReference>
<keyword evidence="4" id="KW-1185">Reference proteome</keyword>
<dbReference type="Pfam" id="PF00564">
    <property type="entry name" value="PB1"/>
    <property type="match status" value="1"/>
</dbReference>
<dbReference type="InterPro" id="IPR000270">
    <property type="entry name" value="PB1_dom"/>
</dbReference>
<organism evidence="3 4">
    <name type="scientific">Rosa chinensis</name>
    <name type="common">China rose</name>
    <dbReference type="NCBI Taxonomy" id="74649"/>
    <lineage>
        <taxon>Eukaryota</taxon>
        <taxon>Viridiplantae</taxon>
        <taxon>Streptophyta</taxon>
        <taxon>Embryophyta</taxon>
        <taxon>Tracheophyta</taxon>
        <taxon>Spermatophyta</taxon>
        <taxon>Magnoliopsida</taxon>
        <taxon>eudicotyledons</taxon>
        <taxon>Gunneridae</taxon>
        <taxon>Pentapetalae</taxon>
        <taxon>rosids</taxon>
        <taxon>fabids</taxon>
        <taxon>Rosales</taxon>
        <taxon>Rosaceae</taxon>
        <taxon>Rosoideae</taxon>
        <taxon>Rosoideae incertae sedis</taxon>
        <taxon>Rosa</taxon>
    </lineage>
</organism>
<evidence type="ECO:0000313" key="3">
    <source>
        <dbReference type="EMBL" id="PRQ19745.1"/>
    </source>
</evidence>
<dbReference type="SUPFAM" id="SSF54277">
    <property type="entry name" value="CAD &amp; PB1 domains"/>
    <property type="match status" value="1"/>
</dbReference>
<gene>
    <name evidence="3" type="ORF">RchiOBHm_Chr7g0220591</name>
</gene>
<dbReference type="PANTHER" id="PTHR31066">
    <property type="entry name" value="OS05G0427100 PROTEIN-RELATED"/>
    <property type="match status" value="1"/>
</dbReference>
<accession>A0A2P6PCV6</accession>
<evidence type="ECO:0000313" key="4">
    <source>
        <dbReference type="Proteomes" id="UP000238479"/>
    </source>
</evidence>
<protein>
    <submittedName>
        <fullName evidence="3">Putative PB1 domain-containing protein</fullName>
    </submittedName>
</protein>
<feature type="compositionally biased region" description="Gly residues" evidence="1">
    <location>
        <begin position="1"/>
        <end position="10"/>
    </location>
</feature>
<evidence type="ECO:0000256" key="1">
    <source>
        <dbReference type="SAM" id="MobiDB-lite"/>
    </source>
</evidence>
<name>A0A2P6PCV6_ROSCH</name>
<reference evidence="3 4" key="1">
    <citation type="journal article" date="2018" name="Nat. Genet.">
        <title>The Rosa genome provides new insights in the design of modern roses.</title>
        <authorList>
            <person name="Bendahmane M."/>
        </authorList>
    </citation>
    <scope>NUCLEOTIDE SEQUENCE [LARGE SCALE GENOMIC DNA]</scope>
    <source>
        <strain evidence="4">cv. Old Blush</strain>
    </source>
</reference>
<dbReference type="EMBL" id="PDCK01000045">
    <property type="protein sequence ID" value="PRQ19745.1"/>
    <property type="molecule type" value="Genomic_DNA"/>
</dbReference>
<evidence type="ECO:0000259" key="2">
    <source>
        <dbReference type="SMART" id="SM00666"/>
    </source>
</evidence>
<dbReference type="AlphaFoldDB" id="A0A2P6PCV6"/>
<feature type="region of interest" description="Disordered" evidence="1">
    <location>
        <begin position="278"/>
        <end position="367"/>
    </location>
</feature>
<dbReference type="Proteomes" id="UP000238479">
    <property type="component" value="Chromosome 7"/>
</dbReference>
<dbReference type="Gene3D" id="3.10.20.90">
    <property type="entry name" value="Phosphatidylinositol 3-kinase Catalytic Subunit, Chain A, domain 1"/>
    <property type="match status" value="1"/>
</dbReference>
<feature type="domain" description="PB1" evidence="2">
    <location>
        <begin position="41"/>
        <end position="128"/>
    </location>
</feature>
<proteinExistence type="predicted"/>
<dbReference type="InterPro" id="IPR053198">
    <property type="entry name" value="Gynoecium_Dev_Regulator"/>
</dbReference>
<dbReference type="CDD" id="cd06410">
    <property type="entry name" value="PB1_UP2"/>
    <property type="match status" value="1"/>
</dbReference>
<feature type="region of interest" description="Disordered" evidence="1">
    <location>
        <begin position="1"/>
        <end position="21"/>
    </location>
</feature>
<dbReference type="PANTHER" id="PTHR31066:SF47">
    <property type="entry name" value="PB1 DOMAIN-CONTAINING PROTEIN"/>
    <property type="match status" value="1"/>
</dbReference>
<dbReference type="Gramene" id="PRQ19745">
    <property type="protein sequence ID" value="PRQ19745"/>
    <property type="gene ID" value="RchiOBHm_Chr7g0220591"/>
</dbReference>
<comment type="caution">
    <text evidence="3">The sequence shown here is derived from an EMBL/GenBank/DDBJ whole genome shotgun (WGS) entry which is preliminary data.</text>
</comment>